<accession>A0A1W1V1T1</accession>
<dbReference type="EMBL" id="FWWR01000009">
    <property type="protein sequence ID" value="SMB87250.1"/>
    <property type="molecule type" value="Genomic_DNA"/>
</dbReference>
<evidence type="ECO:0000313" key="2">
    <source>
        <dbReference type="Proteomes" id="UP000192368"/>
    </source>
</evidence>
<organism evidence="1 2">
    <name type="scientific">Peptoniphilus asaccharolyticus DSM 20463</name>
    <dbReference type="NCBI Taxonomy" id="573058"/>
    <lineage>
        <taxon>Bacteria</taxon>
        <taxon>Bacillati</taxon>
        <taxon>Bacillota</taxon>
        <taxon>Tissierellia</taxon>
        <taxon>Tissierellales</taxon>
        <taxon>Peptoniphilaceae</taxon>
        <taxon>Peptoniphilus</taxon>
    </lineage>
</organism>
<gene>
    <name evidence="1" type="ORF">SAMN00017477_1063</name>
</gene>
<proteinExistence type="predicted"/>
<dbReference type="Pfam" id="PF05534">
    <property type="entry name" value="HicB"/>
    <property type="match status" value="1"/>
</dbReference>
<dbReference type="OrthoDB" id="9872825at2"/>
<evidence type="ECO:0000313" key="1">
    <source>
        <dbReference type="EMBL" id="SMB87250.1"/>
    </source>
</evidence>
<dbReference type="Gene3D" id="1.10.1220.10">
    <property type="entry name" value="Met repressor-like"/>
    <property type="match status" value="1"/>
</dbReference>
<dbReference type="RefSeq" id="WP_004822557.1">
    <property type="nucleotide sequence ID" value="NZ_FWWR01000009.1"/>
</dbReference>
<sequence>MKKKEKRKVFTLRCDKDFKEDLKIKAKKENKTVNQFIISELIKDYSEISPFSFS</sequence>
<dbReference type="InterPro" id="IPR013321">
    <property type="entry name" value="Arc_rbn_hlx_hlx"/>
</dbReference>
<dbReference type="AlphaFoldDB" id="A0A1W1V1T1"/>
<dbReference type="GO" id="GO:0006355">
    <property type="term" value="P:regulation of DNA-templated transcription"/>
    <property type="evidence" value="ECO:0007669"/>
    <property type="project" value="InterPro"/>
</dbReference>
<dbReference type="InterPro" id="IPR010985">
    <property type="entry name" value="Ribbon_hlx_hlx"/>
</dbReference>
<dbReference type="InterPro" id="IPR008651">
    <property type="entry name" value="Uncharacterised_HicB"/>
</dbReference>
<reference evidence="2" key="1">
    <citation type="submission" date="2017-04" db="EMBL/GenBank/DDBJ databases">
        <authorList>
            <person name="Varghese N."/>
            <person name="Submissions S."/>
        </authorList>
    </citation>
    <scope>NUCLEOTIDE SEQUENCE [LARGE SCALE GENOMIC DNA]</scope>
    <source>
        <strain evidence="2">DSM 20463</strain>
    </source>
</reference>
<name>A0A1W1V1T1_PEPAS</name>
<keyword evidence="2" id="KW-1185">Reference proteome</keyword>
<protein>
    <submittedName>
        <fullName evidence="1">HicB family protein</fullName>
    </submittedName>
</protein>
<dbReference type="Proteomes" id="UP000192368">
    <property type="component" value="Unassembled WGS sequence"/>
</dbReference>
<dbReference type="SUPFAM" id="SSF47598">
    <property type="entry name" value="Ribbon-helix-helix"/>
    <property type="match status" value="1"/>
</dbReference>